<sequence length="1830" mass="200215">MNNRTIVIRRTITDEHGSERQVKDVKATLEARDKAAKITEDFGSWLFQDAARAERITATYNRMFNSQASPDYAAAGEALSFPGLNGDYTPHHYQRAAVARILNEPAVLLDHVVGAGKTGTMVMAALELRRTGIANKPAIVVPNHLVDQVSREFVDWYPTANVLSVPTGIKSEDRAFWVAAAATGDWDAVVIPQTVFSRIQVDPAKTQDWLDEQISELRQARAEMGGDEKARIKAVERAIKRLEERHARITTGKDVGVTFEETGIDYLFVDEAHHYKNLFRQSDSYELACTGSDRASDLDFKLRSLRETKMQDAVQGGYFREGYLPAVATFATGTPVANSMSEMWVMQHYLRPELLDLAGLQEVNAWANQFTERSTVLRISPAGGGYDQVERINKYINLPELLKITNQFSDVVTVSDITEKLPVLEGKDRQLAKRQPSEAVTEYVKELGERAKNLSGVDPKEDNMPKITNDGRMVALDPRLKHLPADPDGGRPVQVAAQVWEIHQGTKDRAYTLPGGAASDTPGGLQLLFCDRAVPNTNGRFSMYDAISNELVGLGMDRESIAFIHDARTDDARKELFAKCRDGRVNVLIGSTEKMGTGTNIQARAVALHHVDVPWRPADLEQREGRVLRQGNQNDQVSIHSYATAETFDVYMWDMVARKAKFINQLKRGDVQGRTMDDGFGDLELSAGQAAAALSGDPRLEQLASLQMEESRLQSLHRSFTDAQRRSKGELAITQSALAGIVQDLPTITAAAAAYRSTTGDAFRMSVDGTNHPDRIDAGIALQRLVVSRIQPLPTGAGPYQALGAVGGLNVEGRYHRGLELRIGGSDVAKVQLDWDSAIKSDPLGMIRRLENTAAATAAIRDDLIRKQAAHQSAIPSLEETLTRSFDHATELASVQRKITDLMNDMGLSQDSEDAEPDIPPVMGETLALFVTDPRKVSASDLRGGDVVTGLPGRGQALFRVESVVRYEKAVVHQLAESDEALEPVDLSPHASVELVSRTQAALTPFERVFLKVPETDAVAVSDRDVKTGERVTLQRPARDPSNGMPAGNTVMVTGTIEVRSTDWVVTDDRGVRHNFNYNQWSGGSGSPVLRHGVVDPAAAAAAQERKEQEAAFVQIDQFLPGDVLLEDVDGLGLRGDTATSPSFYQSGSFIDPVTGSIRETAGYYEPRVVAYQQGRILTLDEEQSLFPDGYGNTVDDLRAGDVVPAHELDRNQARRDNVTVTAASAGTMIDLKYRFDDGEKGTCRRRSDQKVTIHARRYGALTDLERATLQAPGQVTSISASMLRNEHHWQWVRLRATKGSVTSWQGLQPVIGRVIDVRKVPSRDRYGSGTMVLVLEEPGGTRTRWAASESTPLLMWTGELPETPVDFTGLDLDSAPVSVPGPSPAAEDTIVEASAFLNEHVMVGTVQLGKAPAALVPETVAPEPSHGDGVDMQGPAAVLGEVPILEHTAEGSNVRNVGRDEASLHGLLKESGFKFSRRQELWYLNSTWKPGTRDTKVMNLISAAAKAGVSFDIQDPGPSRRMALLKEGDRIRLSPGKAVIHGVDGLGMHEAVSEFPEMIAEVREGRSTHRTPVQVSIGERAHRFDISHESGALELVSLEEAERWNVEIGAVLPPGVSGDLDRKTGRRVQDLVPGQRVSVSGKEITLADLKSYQRQRYDGVKVLAVERGPVEQLRYVLLEREQSRRVWVEATATETVPVHEAGTIRETGFSAPRFRIQHVNDVRQGEKVSATGIRPNGTGARMREIITASGTLTAVEDRNGGEYELTIETRRGPVQVRQGEDYGYRPEVTTMTPGTTAVPTVAAKPLGLGPGLDTLDPLLTGTTIQHPSL</sequence>
<reference evidence="4 5" key="1">
    <citation type="submission" date="2020-01" db="EMBL/GenBank/DDBJ databases">
        <title>Pseudarthrobacter psychrotolerans sp. nov., isolated from antarctic soil.</title>
        <authorList>
            <person name="Shin Y."/>
            <person name="Park W."/>
        </authorList>
    </citation>
    <scope>NUCLEOTIDE SEQUENCE [LARGE SCALE GENOMIC DNA]</scope>
    <source>
        <strain evidence="4 5">YJ56</strain>
    </source>
</reference>
<dbReference type="EMBL" id="CP047898">
    <property type="protein sequence ID" value="QHK18587.1"/>
    <property type="molecule type" value="Genomic_DNA"/>
</dbReference>
<dbReference type="GO" id="GO:0005524">
    <property type="term" value="F:ATP binding"/>
    <property type="evidence" value="ECO:0007669"/>
    <property type="project" value="InterPro"/>
</dbReference>
<keyword evidence="4" id="KW-0547">Nucleotide-binding</keyword>
<evidence type="ECO:0000313" key="5">
    <source>
        <dbReference type="Proteomes" id="UP000464186"/>
    </source>
</evidence>
<dbReference type="KEGG" id="psey:GU243_01000"/>
<keyword evidence="5" id="KW-1185">Reference proteome</keyword>
<dbReference type="GO" id="GO:0004386">
    <property type="term" value="F:helicase activity"/>
    <property type="evidence" value="ECO:0007669"/>
    <property type="project" value="UniProtKB-KW"/>
</dbReference>
<keyword evidence="4" id="KW-0067">ATP-binding</keyword>
<dbReference type="PANTHER" id="PTHR41313">
    <property type="entry name" value="ADENINE-SPECIFIC METHYLTRANSFERASE"/>
    <property type="match status" value="1"/>
</dbReference>
<accession>A0A6P1NIF0</accession>
<dbReference type="SMART" id="SM00487">
    <property type="entry name" value="DEXDc"/>
    <property type="match status" value="1"/>
</dbReference>
<feature type="domain" description="Helicase C-terminal" evidence="3">
    <location>
        <begin position="545"/>
        <end position="631"/>
    </location>
</feature>
<dbReference type="PANTHER" id="PTHR41313:SF1">
    <property type="entry name" value="DNA METHYLASE ADENINE-SPECIFIC DOMAIN-CONTAINING PROTEIN"/>
    <property type="match status" value="1"/>
</dbReference>
<proteinExistence type="predicted"/>
<dbReference type="InterPro" id="IPR027417">
    <property type="entry name" value="P-loop_NTPase"/>
</dbReference>
<dbReference type="Gene3D" id="3.40.50.300">
    <property type="entry name" value="P-loop containing nucleotide triphosphate hydrolases"/>
    <property type="match status" value="2"/>
</dbReference>
<keyword evidence="1" id="KW-0175">Coiled coil</keyword>
<dbReference type="GO" id="GO:0003677">
    <property type="term" value="F:DNA binding"/>
    <property type="evidence" value="ECO:0007669"/>
    <property type="project" value="InterPro"/>
</dbReference>
<dbReference type="InterPro" id="IPR052933">
    <property type="entry name" value="DNA_Protect_Modify"/>
</dbReference>
<dbReference type="InterPro" id="IPR014001">
    <property type="entry name" value="Helicase_ATP-bd"/>
</dbReference>
<organism evidence="4 5">
    <name type="scientific">Pseudarthrobacter psychrotolerans</name>
    <dbReference type="NCBI Taxonomy" id="2697569"/>
    <lineage>
        <taxon>Bacteria</taxon>
        <taxon>Bacillati</taxon>
        <taxon>Actinomycetota</taxon>
        <taxon>Actinomycetes</taxon>
        <taxon>Micrococcales</taxon>
        <taxon>Micrococcaceae</taxon>
        <taxon>Pseudarthrobacter</taxon>
    </lineage>
</organism>
<dbReference type="Pfam" id="PF04851">
    <property type="entry name" value="ResIII"/>
    <property type="match status" value="1"/>
</dbReference>
<protein>
    <submittedName>
        <fullName evidence="4">DEAD/DEAH box helicase family protein</fullName>
    </submittedName>
</protein>
<dbReference type="GO" id="GO:0016787">
    <property type="term" value="F:hydrolase activity"/>
    <property type="evidence" value="ECO:0007669"/>
    <property type="project" value="InterPro"/>
</dbReference>
<dbReference type="Pfam" id="PF00271">
    <property type="entry name" value="Helicase_C"/>
    <property type="match status" value="1"/>
</dbReference>
<dbReference type="SMART" id="SM00490">
    <property type="entry name" value="HELICc"/>
    <property type="match status" value="1"/>
</dbReference>
<dbReference type="Proteomes" id="UP000464186">
    <property type="component" value="Chromosome"/>
</dbReference>
<dbReference type="SUPFAM" id="SSF52540">
    <property type="entry name" value="P-loop containing nucleoside triphosphate hydrolases"/>
    <property type="match status" value="2"/>
</dbReference>
<evidence type="ECO:0000259" key="2">
    <source>
        <dbReference type="SMART" id="SM00487"/>
    </source>
</evidence>
<feature type="domain" description="Helicase ATP-binding" evidence="2">
    <location>
        <begin position="86"/>
        <end position="363"/>
    </location>
</feature>
<evidence type="ECO:0000259" key="3">
    <source>
        <dbReference type="SMART" id="SM00490"/>
    </source>
</evidence>
<evidence type="ECO:0000313" key="4">
    <source>
        <dbReference type="EMBL" id="QHK18587.1"/>
    </source>
</evidence>
<evidence type="ECO:0000256" key="1">
    <source>
        <dbReference type="SAM" id="Coils"/>
    </source>
</evidence>
<gene>
    <name evidence="4" type="ORF">GU243_01000</name>
</gene>
<dbReference type="InterPro" id="IPR006935">
    <property type="entry name" value="Helicase/UvrB_N"/>
</dbReference>
<name>A0A6P1NIF0_9MICC</name>
<feature type="coiled-coil region" evidence="1">
    <location>
        <begin position="225"/>
        <end position="252"/>
    </location>
</feature>
<keyword evidence="4" id="KW-0347">Helicase</keyword>
<dbReference type="InterPro" id="IPR001650">
    <property type="entry name" value="Helicase_C-like"/>
</dbReference>
<keyword evidence="4" id="KW-0378">Hydrolase</keyword>